<dbReference type="InterPro" id="IPR036188">
    <property type="entry name" value="FAD/NAD-bd_sf"/>
</dbReference>
<comment type="similarity">
    <text evidence="2">Belongs to the NADH dehydrogenase family.</text>
</comment>
<dbReference type="InterPro" id="IPR023753">
    <property type="entry name" value="FAD/NAD-binding_dom"/>
</dbReference>
<dbReference type="EMBL" id="BAAALF010000002">
    <property type="protein sequence ID" value="GAA1216373.1"/>
    <property type="molecule type" value="Genomic_DNA"/>
</dbReference>
<dbReference type="SUPFAM" id="SSF51905">
    <property type="entry name" value="FAD/NAD(P)-binding domain"/>
    <property type="match status" value="1"/>
</dbReference>
<evidence type="ECO:0000256" key="2">
    <source>
        <dbReference type="ARBA" id="ARBA00005272"/>
    </source>
</evidence>
<dbReference type="Proteomes" id="UP001500037">
    <property type="component" value="Unassembled WGS sequence"/>
</dbReference>
<accession>A0ABP4G7K7</accession>
<gene>
    <name evidence="7" type="ORF">GCM10009665_02790</name>
</gene>
<dbReference type="PRINTS" id="PR00469">
    <property type="entry name" value="PNDRDTASEII"/>
</dbReference>
<dbReference type="PANTHER" id="PTHR42913:SF3">
    <property type="entry name" value="64 KDA MITOCHONDRIAL NADH DEHYDROGENASE (EUROFUNG)"/>
    <property type="match status" value="1"/>
</dbReference>
<evidence type="ECO:0000256" key="3">
    <source>
        <dbReference type="ARBA" id="ARBA00022630"/>
    </source>
</evidence>
<dbReference type="RefSeq" id="WP_344437988.1">
    <property type="nucleotide sequence ID" value="NZ_BAAALF010000002.1"/>
</dbReference>
<keyword evidence="5" id="KW-0560">Oxidoreductase</keyword>
<evidence type="ECO:0000259" key="6">
    <source>
        <dbReference type="Pfam" id="PF07992"/>
    </source>
</evidence>
<keyword evidence="3" id="KW-0285">Flavoprotein</keyword>
<keyword evidence="4" id="KW-0274">FAD</keyword>
<sequence length="355" mass="37353">MNGQHIVVIGAGYAGITAATGAGRRCRVTLIAPEALFAQRIRQHETAAGHREHRPALAALIRGRSVTHRQARVGEIDLAGRKVLLEDGEAIGYDTLVYALGSSTAWRGVPGAAESAYGVERAAELRGRVRGAERPGTVAVVGGGATGIELAAELAEAYPAWQVRLVAAGRVGGWFSAKGRSHVLRELRRLGVQIQEEAEVTEVTRQGLLTARGPVEAEVVVWAAAMEPSPLAAQAGLGVADDGRALVDDRLRSLSHPEVHVVGDAASATVAGTGTLRMGCATALPMGRYVGKLLSGRTSEPFAYRYTLQCLSLGRRSGLVQLVRGDDAMRPTAYRGLTGRLVKAVILRGVAASLR</sequence>
<evidence type="ECO:0000256" key="1">
    <source>
        <dbReference type="ARBA" id="ARBA00001974"/>
    </source>
</evidence>
<protein>
    <submittedName>
        <fullName evidence="7">FAD-dependent oxidoreductase</fullName>
    </submittedName>
</protein>
<dbReference type="Pfam" id="PF07992">
    <property type="entry name" value="Pyr_redox_2"/>
    <property type="match status" value="1"/>
</dbReference>
<dbReference type="InterPro" id="IPR051169">
    <property type="entry name" value="NADH-Q_oxidoreductase"/>
</dbReference>
<name>A0ABP4G7K7_9ACTN</name>
<evidence type="ECO:0000313" key="7">
    <source>
        <dbReference type="EMBL" id="GAA1216373.1"/>
    </source>
</evidence>
<dbReference type="PANTHER" id="PTHR42913">
    <property type="entry name" value="APOPTOSIS-INDUCING FACTOR 1"/>
    <property type="match status" value="1"/>
</dbReference>
<dbReference type="PRINTS" id="PR00368">
    <property type="entry name" value="FADPNR"/>
</dbReference>
<evidence type="ECO:0000256" key="5">
    <source>
        <dbReference type="ARBA" id="ARBA00023002"/>
    </source>
</evidence>
<comment type="cofactor">
    <cofactor evidence="1">
        <name>FAD</name>
        <dbReference type="ChEBI" id="CHEBI:57692"/>
    </cofactor>
</comment>
<reference evidence="8" key="1">
    <citation type="journal article" date="2019" name="Int. J. Syst. Evol. Microbiol.">
        <title>The Global Catalogue of Microorganisms (GCM) 10K type strain sequencing project: providing services to taxonomists for standard genome sequencing and annotation.</title>
        <authorList>
            <consortium name="The Broad Institute Genomics Platform"/>
            <consortium name="The Broad Institute Genome Sequencing Center for Infectious Disease"/>
            <person name="Wu L."/>
            <person name="Ma J."/>
        </authorList>
    </citation>
    <scope>NUCLEOTIDE SEQUENCE [LARGE SCALE GENOMIC DNA]</scope>
    <source>
        <strain evidence="8">JCM 13004</strain>
    </source>
</reference>
<evidence type="ECO:0000256" key="4">
    <source>
        <dbReference type="ARBA" id="ARBA00022827"/>
    </source>
</evidence>
<evidence type="ECO:0000313" key="8">
    <source>
        <dbReference type="Proteomes" id="UP001500037"/>
    </source>
</evidence>
<feature type="domain" description="FAD/NAD(P)-binding" evidence="6">
    <location>
        <begin position="5"/>
        <end position="266"/>
    </location>
</feature>
<proteinExistence type="inferred from homology"/>
<organism evidence="7 8">
    <name type="scientific">Kitasatospora nipponensis</name>
    <dbReference type="NCBI Taxonomy" id="258049"/>
    <lineage>
        <taxon>Bacteria</taxon>
        <taxon>Bacillati</taxon>
        <taxon>Actinomycetota</taxon>
        <taxon>Actinomycetes</taxon>
        <taxon>Kitasatosporales</taxon>
        <taxon>Streptomycetaceae</taxon>
        <taxon>Kitasatospora</taxon>
    </lineage>
</organism>
<keyword evidence="8" id="KW-1185">Reference proteome</keyword>
<dbReference type="Gene3D" id="3.50.50.100">
    <property type="match status" value="1"/>
</dbReference>
<comment type="caution">
    <text evidence="7">The sequence shown here is derived from an EMBL/GenBank/DDBJ whole genome shotgun (WGS) entry which is preliminary data.</text>
</comment>